<dbReference type="AlphaFoldDB" id="A0A0E4FZ46"/>
<protein>
    <submittedName>
        <fullName evidence="1">Uncharacterized protein</fullName>
    </submittedName>
</protein>
<dbReference type="EMBL" id="AP014685">
    <property type="protein sequence ID" value="BAR58509.1"/>
    <property type="molecule type" value="Genomic_DNA"/>
</dbReference>
<evidence type="ECO:0000313" key="1">
    <source>
        <dbReference type="EMBL" id="BAR58509.1"/>
    </source>
</evidence>
<reference evidence="1 2" key="1">
    <citation type="submission" date="2014-11" db="EMBL/GenBank/DDBJ databases">
        <title>Symbiosis island explosion on the genome of extra-slow-growing strains of soybean bradyrhizobia with massive insertion sequences.</title>
        <authorList>
            <person name="Iida T."/>
            <person name="Minamisawa K."/>
        </authorList>
    </citation>
    <scope>NUCLEOTIDE SEQUENCE [LARGE SCALE GENOMIC DNA]</scope>
    <source>
        <strain evidence="1 2">NK6</strain>
    </source>
</reference>
<name>A0A0E4FZ46_9BRAD</name>
<evidence type="ECO:0000313" key="2">
    <source>
        <dbReference type="Proteomes" id="UP000063308"/>
    </source>
</evidence>
<organism evidence="1 2">
    <name type="scientific">Bradyrhizobium diazoefficiens</name>
    <dbReference type="NCBI Taxonomy" id="1355477"/>
    <lineage>
        <taxon>Bacteria</taxon>
        <taxon>Pseudomonadati</taxon>
        <taxon>Pseudomonadota</taxon>
        <taxon>Alphaproteobacteria</taxon>
        <taxon>Hyphomicrobiales</taxon>
        <taxon>Nitrobacteraceae</taxon>
        <taxon>Bradyrhizobium</taxon>
    </lineage>
</organism>
<sequence length="41" mass="4337">MGYAQIGKDKPAENLHATFLGGIGSRAEPTREIAVKPVLCP</sequence>
<gene>
    <name evidence="1" type="ORF">NK6_5350</name>
</gene>
<dbReference type="Proteomes" id="UP000063308">
    <property type="component" value="Chromosome"/>
</dbReference>
<proteinExistence type="predicted"/>
<accession>A0A0E4FZ46</accession>